<sequence length="326" mass="36649">MSTSGMDQGVVENVFGQSYAARLEMIIWLASYSLLVYDYTCTLDKEVKYVWSCPWTSGLVLFYLNRYLPFIDIILFSQFAFNPSITVAACCVIIPLSVWLTAIGVIISQMIIFLRTYAIWGRRRMIFWILAPTAAINFSFLLAFIAWKTFEPALGNFAVPTTSKQVPCRVSGGADNKLHSVGLLIAFLLNLVAEVVITILTAIKAREHVQKASSTWVTRLYGNGFIYCACLLAITATNSVMSFVAPPSLKVAFLPLQRTLHSVFCNRVIFLILQHRDQMSEDTDTWQPQRRSTSYTDSAMDIFTTIQLDDTYDDEPVADEMGLSKV</sequence>
<dbReference type="AlphaFoldDB" id="A0A067SPD4"/>
<organism evidence="3 4">
    <name type="scientific">Galerina marginata (strain CBS 339.88)</name>
    <dbReference type="NCBI Taxonomy" id="685588"/>
    <lineage>
        <taxon>Eukaryota</taxon>
        <taxon>Fungi</taxon>
        <taxon>Dikarya</taxon>
        <taxon>Basidiomycota</taxon>
        <taxon>Agaricomycotina</taxon>
        <taxon>Agaricomycetes</taxon>
        <taxon>Agaricomycetidae</taxon>
        <taxon>Agaricales</taxon>
        <taxon>Agaricineae</taxon>
        <taxon>Strophariaceae</taxon>
        <taxon>Galerina</taxon>
    </lineage>
</organism>
<keyword evidence="4" id="KW-1185">Reference proteome</keyword>
<feature type="transmembrane region" description="Helical" evidence="1">
    <location>
        <begin position="126"/>
        <end position="147"/>
    </location>
</feature>
<accession>A0A067SPD4</accession>
<dbReference type="Proteomes" id="UP000027222">
    <property type="component" value="Unassembled WGS sequence"/>
</dbReference>
<keyword evidence="1" id="KW-0812">Transmembrane</keyword>
<feature type="domain" description="DUF6533" evidence="2">
    <location>
        <begin position="29"/>
        <end position="71"/>
    </location>
</feature>
<keyword evidence="1" id="KW-1133">Transmembrane helix</keyword>
<dbReference type="Pfam" id="PF20151">
    <property type="entry name" value="DUF6533"/>
    <property type="match status" value="1"/>
</dbReference>
<evidence type="ECO:0000313" key="3">
    <source>
        <dbReference type="EMBL" id="KDR72805.1"/>
    </source>
</evidence>
<proteinExistence type="predicted"/>
<feature type="transmembrane region" description="Helical" evidence="1">
    <location>
        <begin position="181"/>
        <end position="203"/>
    </location>
</feature>
<feature type="transmembrane region" description="Helical" evidence="1">
    <location>
        <begin position="49"/>
        <end position="65"/>
    </location>
</feature>
<reference evidence="4" key="1">
    <citation type="journal article" date="2014" name="Proc. Natl. Acad. Sci. U.S.A.">
        <title>Extensive sampling of basidiomycete genomes demonstrates inadequacy of the white-rot/brown-rot paradigm for wood decay fungi.</title>
        <authorList>
            <person name="Riley R."/>
            <person name="Salamov A.A."/>
            <person name="Brown D.W."/>
            <person name="Nagy L.G."/>
            <person name="Floudas D."/>
            <person name="Held B.W."/>
            <person name="Levasseur A."/>
            <person name="Lombard V."/>
            <person name="Morin E."/>
            <person name="Otillar R."/>
            <person name="Lindquist E.A."/>
            <person name="Sun H."/>
            <person name="LaButti K.M."/>
            <person name="Schmutz J."/>
            <person name="Jabbour D."/>
            <person name="Luo H."/>
            <person name="Baker S.E."/>
            <person name="Pisabarro A.G."/>
            <person name="Walton J.D."/>
            <person name="Blanchette R.A."/>
            <person name="Henrissat B."/>
            <person name="Martin F."/>
            <person name="Cullen D."/>
            <person name="Hibbett D.S."/>
            <person name="Grigoriev I.V."/>
        </authorList>
    </citation>
    <scope>NUCLEOTIDE SEQUENCE [LARGE SCALE GENOMIC DNA]</scope>
    <source>
        <strain evidence="4">CBS 339.88</strain>
    </source>
</reference>
<protein>
    <recommendedName>
        <fullName evidence="2">DUF6533 domain-containing protein</fullName>
    </recommendedName>
</protein>
<dbReference type="InterPro" id="IPR045340">
    <property type="entry name" value="DUF6533"/>
</dbReference>
<dbReference type="EMBL" id="KL142387">
    <property type="protein sequence ID" value="KDR72805.1"/>
    <property type="molecule type" value="Genomic_DNA"/>
</dbReference>
<dbReference type="OrthoDB" id="3341843at2759"/>
<name>A0A067SPD4_GALM3</name>
<feature type="transmembrane region" description="Helical" evidence="1">
    <location>
        <begin position="224"/>
        <end position="245"/>
    </location>
</feature>
<evidence type="ECO:0000256" key="1">
    <source>
        <dbReference type="SAM" id="Phobius"/>
    </source>
</evidence>
<evidence type="ECO:0000259" key="2">
    <source>
        <dbReference type="Pfam" id="PF20151"/>
    </source>
</evidence>
<feature type="transmembrane region" description="Helical" evidence="1">
    <location>
        <begin position="85"/>
        <end position="114"/>
    </location>
</feature>
<keyword evidence="1" id="KW-0472">Membrane</keyword>
<dbReference type="HOGENOM" id="CLU_035509_11_0_1"/>
<evidence type="ECO:0000313" key="4">
    <source>
        <dbReference type="Proteomes" id="UP000027222"/>
    </source>
</evidence>
<gene>
    <name evidence="3" type="ORF">GALMADRAFT_734536</name>
</gene>
<feature type="transmembrane region" description="Helical" evidence="1">
    <location>
        <begin position="20"/>
        <end position="37"/>
    </location>
</feature>